<accession>A0A0N5BU17</accession>
<name>A0A0N5BU17_STREA</name>
<dbReference type="SUPFAM" id="SSF47798">
    <property type="entry name" value="Barrier-to-autointegration factor, BAF"/>
    <property type="match status" value="1"/>
</dbReference>
<comment type="subcellular location">
    <subcellularLocation>
        <location evidence="1">Nucleus</location>
    </subcellularLocation>
</comment>
<dbReference type="Gene3D" id="1.10.150.40">
    <property type="entry name" value="Barrier-to-autointegration factor, BAF"/>
    <property type="match status" value="1"/>
</dbReference>
<dbReference type="InterPro" id="IPR051387">
    <property type="entry name" value="BAF"/>
</dbReference>
<dbReference type="STRING" id="174720.A0A0N5BU17"/>
<protein>
    <submittedName>
        <fullName evidence="4">Barrier-to-autointegration factor</fullName>
    </submittedName>
</protein>
<keyword evidence="3" id="KW-1185">Reference proteome</keyword>
<proteinExistence type="predicted"/>
<evidence type="ECO:0000256" key="1">
    <source>
        <dbReference type="ARBA" id="ARBA00004123"/>
    </source>
</evidence>
<dbReference type="InterPro" id="IPR004122">
    <property type="entry name" value="BAF_prot"/>
</dbReference>
<dbReference type="AlphaFoldDB" id="A0A0N5BU17"/>
<evidence type="ECO:0000256" key="2">
    <source>
        <dbReference type="ARBA" id="ARBA00023242"/>
    </source>
</evidence>
<dbReference type="PANTHER" id="PTHR47507">
    <property type="entry name" value="BARRIER TO AUTOINTEGRATION FACTOR 2"/>
    <property type="match status" value="1"/>
</dbReference>
<dbReference type="GO" id="GO:0051276">
    <property type="term" value="P:chromosome organization"/>
    <property type="evidence" value="ECO:0007669"/>
    <property type="project" value="TreeGrafter"/>
</dbReference>
<dbReference type="InterPro" id="IPR036617">
    <property type="entry name" value="BAF_sf"/>
</dbReference>
<organism evidence="3 4">
    <name type="scientific">Strongyloides papillosus</name>
    <name type="common">Intestinal threadworm</name>
    <dbReference type="NCBI Taxonomy" id="174720"/>
    <lineage>
        <taxon>Eukaryota</taxon>
        <taxon>Metazoa</taxon>
        <taxon>Ecdysozoa</taxon>
        <taxon>Nematoda</taxon>
        <taxon>Chromadorea</taxon>
        <taxon>Rhabditida</taxon>
        <taxon>Tylenchina</taxon>
        <taxon>Panagrolaimomorpha</taxon>
        <taxon>Strongyloidoidea</taxon>
        <taxon>Strongyloididae</taxon>
        <taxon>Strongyloides</taxon>
    </lineage>
</organism>
<keyword evidence="2" id="KW-0539">Nucleus</keyword>
<sequence length="89" mass="10478">MAKTRKFRKFTEEPIDDKKVNEVPGVGNVLSKRLHDNGFIRAFQLYGMYLSTAKNDNKFKEWLKNDFHVNPVNADRITKTFSEYAKQHN</sequence>
<dbReference type="Proteomes" id="UP000046392">
    <property type="component" value="Unplaced"/>
</dbReference>
<evidence type="ECO:0000313" key="3">
    <source>
        <dbReference type="Proteomes" id="UP000046392"/>
    </source>
</evidence>
<dbReference type="WBParaSite" id="SPAL_0000934100.1">
    <property type="protein sequence ID" value="SPAL_0000934100.1"/>
    <property type="gene ID" value="SPAL_0000934100"/>
</dbReference>
<dbReference type="GO" id="GO:0000793">
    <property type="term" value="C:condensed chromosome"/>
    <property type="evidence" value="ECO:0007669"/>
    <property type="project" value="TreeGrafter"/>
</dbReference>
<dbReference type="PANTHER" id="PTHR47507:SF6">
    <property type="entry name" value="BARRIER-TO-AUTOINTEGRATION FACTOR"/>
    <property type="match status" value="1"/>
</dbReference>
<reference evidence="4" key="1">
    <citation type="submission" date="2017-02" db="UniProtKB">
        <authorList>
            <consortium name="WormBaseParasite"/>
        </authorList>
    </citation>
    <scope>IDENTIFICATION</scope>
</reference>
<dbReference type="Pfam" id="PF02961">
    <property type="entry name" value="SAM_BAF"/>
    <property type="match status" value="1"/>
</dbReference>
<dbReference type="GO" id="GO:0005634">
    <property type="term" value="C:nucleus"/>
    <property type="evidence" value="ECO:0007669"/>
    <property type="project" value="UniProtKB-SubCell"/>
</dbReference>
<dbReference type="SMART" id="SM01023">
    <property type="entry name" value="BAF"/>
    <property type="match status" value="1"/>
</dbReference>
<evidence type="ECO:0000313" key="4">
    <source>
        <dbReference type="WBParaSite" id="SPAL_0000934100.1"/>
    </source>
</evidence>
<dbReference type="GO" id="GO:0003677">
    <property type="term" value="F:DNA binding"/>
    <property type="evidence" value="ECO:0007669"/>
    <property type="project" value="InterPro"/>
</dbReference>